<dbReference type="InterPro" id="IPR005174">
    <property type="entry name" value="KIB1-4_b-propeller"/>
</dbReference>
<gene>
    <name evidence="2" type="primary">ga30306</name>
    <name evidence="2" type="ORF">PR202_ga30306</name>
</gene>
<proteinExistence type="predicted"/>
<sequence length="379" mass="42614">MTEWGHRRQEWRLKRQPAAEPAVRRRQEWRLKRHLSPKSTTTSSEAAHQVIIGTRRLVDFPLEIVAEIHSRLGFLDRLNFATVLGVHAARRLLSTEAPCLLLPGEATEKSTFFSVADRLLSTEAPLAQHGGAMLTTGTIPFGYRSLVVKLRDFAKIRYGGQPAATGFIQGVSYSISGWQMRKWFYRKFGAPAFATADDPAWRLAMSPDGVEDAIHHNGRFYSVTYSGIVEAWDRHAETGEYRSTAVGPRLLVGEGVHHDVRRKYIAAAPDGRLMAVLKEYKKLMRTYDNQPIPVFKSSAARISAGCVYYTDDELGKASMRLEQDSYSSPVYRSSIDADHCCYELQDLGVYNLKDGKVGRVEGLPKHKCWPPPAWFTPSV</sequence>
<dbReference type="Proteomes" id="UP001054889">
    <property type="component" value="Unassembled WGS sequence"/>
</dbReference>
<feature type="domain" description="KIB1-4 beta-propeller" evidence="1">
    <location>
        <begin position="183"/>
        <end position="289"/>
    </location>
</feature>
<dbReference type="Pfam" id="PF03478">
    <property type="entry name" value="Beta-prop_KIB1-4"/>
    <property type="match status" value="1"/>
</dbReference>
<dbReference type="EMBL" id="BQKI01000021">
    <property type="protein sequence ID" value="GJN12062.1"/>
    <property type="molecule type" value="Genomic_DNA"/>
</dbReference>
<dbReference type="AlphaFoldDB" id="A0AAV5DNG1"/>
<reference evidence="2" key="1">
    <citation type="journal article" date="2018" name="DNA Res.">
        <title>Multiple hybrid de novo genome assembly of finger millet, an orphan allotetraploid crop.</title>
        <authorList>
            <person name="Hatakeyama M."/>
            <person name="Aluri S."/>
            <person name="Balachadran M.T."/>
            <person name="Sivarajan S.R."/>
            <person name="Patrignani A."/>
            <person name="Gruter S."/>
            <person name="Poveda L."/>
            <person name="Shimizu-Inatsugi R."/>
            <person name="Baeten J."/>
            <person name="Francoijs K.J."/>
            <person name="Nataraja K.N."/>
            <person name="Reddy Y.A.N."/>
            <person name="Phadnis S."/>
            <person name="Ravikumar R.L."/>
            <person name="Schlapbach R."/>
            <person name="Sreeman S.M."/>
            <person name="Shimizu K.K."/>
        </authorList>
    </citation>
    <scope>NUCLEOTIDE SEQUENCE</scope>
</reference>
<protein>
    <recommendedName>
        <fullName evidence="1">KIB1-4 beta-propeller domain-containing protein</fullName>
    </recommendedName>
</protein>
<comment type="caution">
    <text evidence="2">The sequence shown here is derived from an EMBL/GenBank/DDBJ whole genome shotgun (WGS) entry which is preliminary data.</text>
</comment>
<dbReference type="PANTHER" id="PTHR45560:SF4">
    <property type="entry name" value="OS04G0164500 PROTEIN"/>
    <property type="match status" value="1"/>
</dbReference>
<evidence type="ECO:0000259" key="1">
    <source>
        <dbReference type="Pfam" id="PF03478"/>
    </source>
</evidence>
<name>A0AAV5DNG1_ELECO</name>
<evidence type="ECO:0000313" key="3">
    <source>
        <dbReference type="Proteomes" id="UP001054889"/>
    </source>
</evidence>
<dbReference type="PANTHER" id="PTHR45560">
    <property type="entry name" value="OS04G0163150 PROTEIN-RELATED"/>
    <property type="match status" value="1"/>
</dbReference>
<organism evidence="2 3">
    <name type="scientific">Eleusine coracana subsp. coracana</name>
    <dbReference type="NCBI Taxonomy" id="191504"/>
    <lineage>
        <taxon>Eukaryota</taxon>
        <taxon>Viridiplantae</taxon>
        <taxon>Streptophyta</taxon>
        <taxon>Embryophyta</taxon>
        <taxon>Tracheophyta</taxon>
        <taxon>Spermatophyta</taxon>
        <taxon>Magnoliopsida</taxon>
        <taxon>Liliopsida</taxon>
        <taxon>Poales</taxon>
        <taxon>Poaceae</taxon>
        <taxon>PACMAD clade</taxon>
        <taxon>Chloridoideae</taxon>
        <taxon>Cynodonteae</taxon>
        <taxon>Eleusininae</taxon>
        <taxon>Eleusine</taxon>
    </lineage>
</organism>
<keyword evidence="3" id="KW-1185">Reference proteome</keyword>
<accession>A0AAV5DNG1</accession>
<reference evidence="2" key="2">
    <citation type="submission" date="2021-12" db="EMBL/GenBank/DDBJ databases">
        <title>Resequencing data analysis of finger millet.</title>
        <authorList>
            <person name="Hatakeyama M."/>
            <person name="Aluri S."/>
            <person name="Balachadran M.T."/>
            <person name="Sivarajan S.R."/>
            <person name="Poveda L."/>
            <person name="Shimizu-Inatsugi R."/>
            <person name="Schlapbach R."/>
            <person name="Sreeman S.M."/>
            <person name="Shimizu K.K."/>
        </authorList>
    </citation>
    <scope>NUCLEOTIDE SEQUENCE</scope>
</reference>
<evidence type="ECO:0000313" key="2">
    <source>
        <dbReference type="EMBL" id="GJN12062.1"/>
    </source>
</evidence>